<feature type="chain" id="PRO_5013221185" evidence="5">
    <location>
        <begin position="16"/>
        <end position="628"/>
    </location>
</feature>
<name>A0A164YWH9_9CRUS</name>
<keyword evidence="4" id="KW-0378">Hydrolase</keyword>
<dbReference type="AlphaFoldDB" id="A0A164YWH9"/>
<keyword evidence="4" id="KW-0720">Serine protease</keyword>
<dbReference type="FunFam" id="2.40.10.10:FF:000038">
    <property type="entry name" value="Serine protease"/>
    <property type="match status" value="2"/>
</dbReference>
<dbReference type="Pfam" id="PF00089">
    <property type="entry name" value="Trypsin"/>
    <property type="match status" value="2"/>
</dbReference>
<evidence type="ECO:0000256" key="3">
    <source>
        <dbReference type="ARBA" id="ARBA00023157"/>
    </source>
</evidence>
<dbReference type="InterPro" id="IPR009003">
    <property type="entry name" value="Peptidase_S1_PA"/>
</dbReference>
<dbReference type="Gene3D" id="2.40.10.10">
    <property type="entry name" value="Trypsin-like serine proteases"/>
    <property type="match status" value="2"/>
</dbReference>
<dbReference type="InterPro" id="IPR018114">
    <property type="entry name" value="TRYPSIN_HIS"/>
</dbReference>
<dbReference type="GO" id="GO:0006508">
    <property type="term" value="P:proteolysis"/>
    <property type="evidence" value="ECO:0007669"/>
    <property type="project" value="UniProtKB-KW"/>
</dbReference>
<comment type="subcellular location">
    <subcellularLocation>
        <location evidence="1">Secreted</location>
    </subcellularLocation>
</comment>
<dbReference type="SMART" id="SM00020">
    <property type="entry name" value="Tryp_SPc"/>
    <property type="match status" value="2"/>
</dbReference>
<feature type="signal peptide" evidence="5">
    <location>
        <begin position="1"/>
        <end position="15"/>
    </location>
</feature>
<dbReference type="PROSITE" id="PS00134">
    <property type="entry name" value="TRYPSIN_HIS"/>
    <property type="match status" value="1"/>
</dbReference>
<feature type="domain" description="Peptidase S1" evidence="6">
    <location>
        <begin position="384"/>
        <end position="627"/>
    </location>
</feature>
<dbReference type="PRINTS" id="PR00722">
    <property type="entry name" value="CHYMOTRYPSIN"/>
</dbReference>
<dbReference type="InterPro" id="IPR001314">
    <property type="entry name" value="Peptidase_S1A"/>
</dbReference>
<protein>
    <submittedName>
        <fullName evidence="7">Chymotrypsin-C</fullName>
    </submittedName>
</protein>
<dbReference type="PANTHER" id="PTHR24252:SF7">
    <property type="entry name" value="HYALIN"/>
    <property type="match status" value="1"/>
</dbReference>
<keyword evidence="4" id="KW-0645">Protease</keyword>
<reference evidence="7 8" key="1">
    <citation type="submission" date="2016-03" db="EMBL/GenBank/DDBJ databases">
        <title>EvidentialGene: Evidence-directed Construction of Genes on Genomes.</title>
        <authorList>
            <person name="Gilbert D.G."/>
            <person name="Choi J.-H."/>
            <person name="Mockaitis K."/>
            <person name="Colbourne J."/>
            <person name="Pfrender M."/>
        </authorList>
    </citation>
    <scope>NUCLEOTIDE SEQUENCE [LARGE SCALE GENOMIC DNA]</scope>
    <source>
        <strain evidence="7 8">Xinb3</strain>
        <tissue evidence="7">Complete organism</tissue>
    </source>
</reference>
<keyword evidence="5" id="KW-0732">Signal</keyword>
<sequence length="628" mass="66969">MKIIVLTALLACALAMPQRMVLPRLPTSVILNGKYQLIPEGKIVGGSVVAPNSLPFQISLQRRSASGSYSQSCGGSILDANVIIDAAHCVRNTNVDVMRVVAGEHSLSETSGLEQNRNVVSYTMHEDYNAQTFENDIALIFLDAPLDLSVPSAQPVNLPPPTSELDPPAGTVVTVSGWGTTSSGGSISDLLRSVDVPVVDDATCDAAYGGTTQRPQILPSMLCAGDMSDGGIDSCQGDSGGPLFTGTGSSAVQHGIVSWGQGCALAAYPGVYTQVSYFLDWIAANSRRENQRVRHVGPLDHEKNFATTFYQIETEDKTKLASWKIDRYCVGFILSRNTLPKMRLIILAGLIVCAYAAPQRTVLPRLPISVILNGKYQLIPENKIVGGTEVTPNSLPFMISLQRKFLNTFTHSCGGTILSESTILTAAHCLDEVDPTLFRVIAGVHNLSVESDMEQIGRLDNYTMHPDFNPITLENDIALIYLTPRTILNISDTVQPIGLPPPTVDLDPPAGLMVTVAGWGTTSSGGDISDVLLSIDIPIVSDDDCNSAYAGDYNTNPVKESMMCAGGAPGGIDACQGDSGGPLFTSDAGSFTQHGIVSWGRGCALADYPGVYTQVSYFLDWINAEMMP</sequence>
<dbReference type="PANTHER" id="PTHR24252">
    <property type="entry name" value="ACROSIN-RELATED"/>
    <property type="match status" value="1"/>
</dbReference>
<feature type="domain" description="Peptidase S1" evidence="6">
    <location>
        <begin position="43"/>
        <end position="287"/>
    </location>
</feature>
<evidence type="ECO:0000259" key="6">
    <source>
        <dbReference type="PROSITE" id="PS50240"/>
    </source>
</evidence>
<proteinExistence type="predicted"/>
<dbReference type="SUPFAM" id="SSF50494">
    <property type="entry name" value="Trypsin-like serine proteases"/>
    <property type="match status" value="2"/>
</dbReference>
<dbReference type="GO" id="GO:0005576">
    <property type="term" value="C:extracellular region"/>
    <property type="evidence" value="ECO:0007669"/>
    <property type="project" value="UniProtKB-SubCell"/>
</dbReference>
<evidence type="ECO:0000256" key="5">
    <source>
        <dbReference type="SAM" id="SignalP"/>
    </source>
</evidence>
<keyword evidence="2" id="KW-0964">Secreted</keyword>
<dbReference type="CDD" id="cd00190">
    <property type="entry name" value="Tryp_SPc"/>
    <property type="match status" value="2"/>
</dbReference>
<dbReference type="PROSITE" id="PS00135">
    <property type="entry name" value="TRYPSIN_SER"/>
    <property type="match status" value="2"/>
</dbReference>
<evidence type="ECO:0000256" key="4">
    <source>
        <dbReference type="RuleBase" id="RU363034"/>
    </source>
</evidence>
<keyword evidence="3" id="KW-1015">Disulfide bond</keyword>
<dbReference type="GO" id="GO:0004252">
    <property type="term" value="F:serine-type endopeptidase activity"/>
    <property type="evidence" value="ECO:0007669"/>
    <property type="project" value="InterPro"/>
</dbReference>
<keyword evidence="8" id="KW-1185">Reference proteome</keyword>
<dbReference type="InterPro" id="IPR033116">
    <property type="entry name" value="TRYPSIN_SER"/>
</dbReference>
<gene>
    <name evidence="7" type="ORF">APZ42_018880</name>
</gene>
<evidence type="ECO:0000313" key="8">
    <source>
        <dbReference type="Proteomes" id="UP000076858"/>
    </source>
</evidence>
<dbReference type="InterPro" id="IPR001254">
    <property type="entry name" value="Trypsin_dom"/>
</dbReference>
<evidence type="ECO:0000256" key="1">
    <source>
        <dbReference type="ARBA" id="ARBA00004613"/>
    </source>
</evidence>
<comment type="caution">
    <text evidence="7">The sequence shown here is derived from an EMBL/GenBank/DDBJ whole genome shotgun (WGS) entry which is preliminary data.</text>
</comment>
<organism evidence="7 8">
    <name type="scientific">Daphnia magna</name>
    <dbReference type="NCBI Taxonomy" id="35525"/>
    <lineage>
        <taxon>Eukaryota</taxon>
        <taxon>Metazoa</taxon>
        <taxon>Ecdysozoa</taxon>
        <taxon>Arthropoda</taxon>
        <taxon>Crustacea</taxon>
        <taxon>Branchiopoda</taxon>
        <taxon>Diplostraca</taxon>
        <taxon>Cladocera</taxon>
        <taxon>Anomopoda</taxon>
        <taxon>Daphniidae</taxon>
        <taxon>Daphnia</taxon>
    </lineage>
</organism>
<dbReference type="Proteomes" id="UP000076858">
    <property type="component" value="Unassembled WGS sequence"/>
</dbReference>
<dbReference type="STRING" id="35525.A0A164YWH9"/>
<evidence type="ECO:0000256" key="2">
    <source>
        <dbReference type="ARBA" id="ARBA00022525"/>
    </source>
</evidence>
<dbReference type="InterPro" id="IPR043504">
    <property type="entry name" value="Peptidase_S1_PA_chymotrypsin"/>
</dbReference>
<accession>A0A164YWH9</accession>
<dbReference type="OrthoDB" id="10059102at2759"/>
<dbReference type="EMBL" id="LRGB01000868">
    <property type="protein sequence ID" value="KZS15683.1"/>
    <property type="molecule type" value="Genomic_DNA"/>
</dbReference>
<dbReference type="PROSITE" id="PS50240">
    <property type="entry name" value="TRYPSIN_DOM"/>
    <property type="match status" value="2"/>
</dbReference>
<evidence type="ECO:0000313" key="7">
    <source>
        <dbReference type="EMBL" id="KZS15683.1"/>
    </source>
</evidence>